<organism evidence="7 8">
    <name type="scientific">Ceratina calcarata</name>
    <dbReference type="NCBI Taxonomy" id="156304"/>
    <lineage>
        <taxon>Eukaryota</taxon>
        <taxon>Metazoa</taxon>
        <taxon>Ecdysozoa</taxon>
        <taxon>Arthropoda</taxon>
        <taxon>Hexapoda</taxon>
        <taxon>Insecta</taxon>
        <taxon>Pterygota</taxon>
        <taxon>Neoptera</taxon>
        <taxon>Endopterygota</taxon>
        <taxon>Hymenoptera</taxon>
        <taxon>Apocrita</taxon>
        <taxon>Aculeata</taxon>
        <taxon>Apoidea</taxon>
        <taxon>Anthophila</taxon>
        <taxon>Apidae</taxon>
        <taxon>Ceratina</taxon>
        <taxon>Zadontomerus</taxon>
    </lineage>
</organism>
<keyword evidence="2 4" id="KW-0444">Lipid biosynthesis</keyword>
<keyword evidence="4" id="KW-0560">Oxidoreductase</keyword>
<dbReference type="SUPFAM" id="SSF51735">
    <property type="entry name" value="NAD(P)-binding Rossmann-fold domains"/>
    <property type="match status" value="1"/>
</dbReference>
<proteinExistence type="inferred from homology"/>
<evidence type="ECO:0000259" key="5">
    <source>
        <dbReference type="Pfam" id="PF03015"/>
    </source>
</evidence>
<feature type="transmembrane region" description="Helical" evidence="4">
    <location>
        <begin position="366"/>
        <end position="389"/>
    </location>
</feature>
<protein>
    <recommendedName>
        <fullName evidence="4">Fatty acyl-CoA reductase</fullName>
        <ecNumber evidence="4">1.2.1.84</ecNumber>
    </recommendedName>
</protein>
<accession>A0AAJ7IXH3</accession>
<reference evidence="8" key="1">
    <citation type="submission" date="2025-08" db="UniProtKB">
        <authorList>
            <consortium name="RefSeq"/>
        </authorList>
    </citation>
    <scope>IDENTIFICATION</scope>
    <source>
        <tissue evidence="8">Whole body</tissue>
    </source>
</reference>
<keyword evidence="3 4" id="KW-0443">Lipid metabolism</keyword>
<dbReference type="GO" id="GO:0035336">
    <property type="term" value="P:long-chain fatty-acyl-CoA metabolic process"/>
    <property type="evidence" value="ECO:0007669"/>
    <property type="project" value="TreeGrafter"/>
</dbReference>
<dbReference type="CDD" id="cd05236">
    <property type="entry name" value="FAR-N_SDR_e"/>
    <property type="match status" value="1"/>
</dbReference>
<evidence type="ECO:0000256" key="2">
    <source>
        <dbReference type="ARBA" id="ARBA00022516"/>
    </source>
</evidence>
<dbReference type="KEGG" id="ccal:108624617"/>
<dbReference type="InterPro" id="IPR033640">
    <property type="entry name" value="FAR_C"/>
</dbReference>
<evidence type="ECO:0000259" key="6">
    <source>
        <dbReference type="Pfam" id="PF07993"/>
    </source>
</evidence>
<feature type="domain" description="Fatty acyl-CoA reductase C-terminal" evidence="5">
    <location>
        <begin position="375"/>
        <end position="462"/>
    </location>
</feature>
<evidence type="ECO:0000313" key="8">
    <source>
        <dbReference type="RefSeq" id="XP_017879512.1"/>
    </source>
</evidence>
<evidence type="ECO:0000313" key="7">
    <source>
        <dbReference type="Proteomes" id="UP000694925"/>
    </source>
</evidence>
<dbReference type="GeneID" id="108624617"/>
<dbReference type="GO" id="GO:0102965">
    <property type="term" value="F:alcohol-forming long-chain fatty acyl-CoA reductase activity"/>
    <property type="evidence" value="ECO:0007669"/>
    <property type="project" value="UniProtKB-EC"/>
</dbReference>
<evidence type="ECO:0000256" key="4">
    <source>
        <dbReference type="RuleBase" id="RU363097"/>
    </source>
</evidence>
<dbReference type="RefSeq" id="XP_017879512.1">
    <property type="nucleotide sequence ID" value="XM_018024023.2"/>
</dbReference>
<dbReference type="Gene3D" id="3.40.50.720">
    <property type="entry name" value="NAD(P)-binding Rossmann-like Domain"/>
    <property type="match status" value="1"/>
</dbReference>
<feature type="transmembrane region" description="Helical" evidence="4">
    <location>
        <begin position="484"/>
        <end position="509"/>
    </location>
</feature>
<evidence type="ECO:0000256" key="1">
    <source>
        <dbReference type="ARBA" id="ARBA00005928"/>
    </source>
</evidence>
<comment type="catalytic activity">
    <reaction evidence="4">
        <text>a long-chain fatty acyl-CoA + 2 NADPH + 2 H(+) = a long-chain primary fatty alcohol + 2 NADP(+) + CoA</text>
        <dbReference type="Rhea" id="RHEA:52716"/>
        <dbReference type="ChEBI" id="CHEBI:15378"/>
        <dbReference type="ChEBI" id="CHEBI:57287"/>
        <dbReference type="ChEBI" id="CHEBI:57783"/>
        <dbReference type="ChEBI" id="CHEBI:58349"/>
        <dbReference type="ChEBI" id="CHEBI:77396"/>
        <dbReference type="ChEBI" id="CHEBI:83139"/>
        <dbReference type="EC" id="1.2.1.84"/>
    </reaction>
</comment>
<dbReference type="Pfam" id="PF03015">
    <property type="entry name" value="Sterile"/>
    <property type="match status" value="1"/>
</dbReference>
<keyword evidence="4" id="KW-1133">Transmembrane helix</keyword>
<dbReference type="EC" id="1.2.1.84" evidence="4"/>
<dbReference type="AlphaFoldDB" id="A0AAJ7IXH3"/>
<evidence type="ECO:0000256" key="3">
    <source>
        <dbReference type="ARBA" id="ARBA00023098"/>
    </source>
</evidence>
<dbReference type="Proteomes" id="UP000694925">
    <property type="component" value="Unplaced"/>
</dbReference>
<keyword evidence="7" id="KW-1185">Reference proteome</keyword>
<dbReference type="Pfam" id="PF07993">
    <property type="entry name" value="NAD_binding_4"/>
    <property type="match status" value="1"/>
</dbReference>
<sequence length="510" mass="59174">MNSAKKYNWKNDTESQIVQFYAGKHVFLTGCTGFCGTLILEKLLRTCTDIGKIYIMIRPKKNVTMQKRMEELFQCDVFDKLRAMNPNFTDKVIMIHGDLYKPDLGLSAEDRQRLVNNVNIIIHNASMVYFKAKVSVILRTNVLGTQKMLELAAECPNLNVFVYMSTAYSHHYTKTIEEKFYAPPCDLKMIEDIIRVDEENAAGISKEALDDIVGKWMNQYAFSKAVTEGIVEDFGKRRSLPCFVYRPSIVTETQYEPIKAWVGNKNGPVSLTLGLGLGVLHVMHMDENLRLDFIPGDYTNNSLLAAIWDYVEHRETDEPQVYNYASSDWQPFVTKVLTQNFRTAIEKYPTSKMIWYPTLYMVSNKLLFLILHTIWHVIPAIIIDAVLLTRGKKPKATEMLFKVLKHHKILLYFISSSWVIKTDRTKRILSRMNAADLKLFPFDLKQIDWAKKMEMGLICVRRLMKEPYDSIPDARKKLQKLRRIHYTVVTLLGLFSLFLMYRIMCILSFI</sequence>
<keyword evidence="4" id="KW-0472">Membrane</keyword>
<dbReference type="InterPro" id="IPR026055">
    <property type="entry name" value="FAR"/>
</dbReference>
<dbReference type="GO" id="GO:0005777">
    <property type="term" value="C:peroxisome"/>
    <property type="evidence" value="ECO:0007669"/>
    <property type="project" value="TreeGrafter"/>
</dbReference>
<comment type="function">
    <text evidence="4">Catalyzes the reduction of fatty acyl-CoA to fatty alcohols.</text>
</comment>
<dbReference type="PANTHER" id="PTHR11011">
    <property type="entry name" value="MALE STERILITY PROTEIN 2-RELATED"/>
    <property type="match status" value="1"/>
</dbReference>
<dbReference type="InterPro" id="IPR036291">
    <property type="entry name" value="NAD(P)-bd_dom_sf"/>
</dbReference>
<keyword evidence="4" id="KW-0521">NADP</keyword>
<feature type="domain" description="Thioester reductase (TE)" evidence="6">
    <location>
        <begin position="28"/>
        <end position="301"/>
    </location>
</feature>
<dbReference type="PANTHER" id="PTHR11011:SF60">
    <property type="entry name" value="FATTY ACYL-COA REDUCTASE-RELATED"/>
    <property type="match status" value="1"/>
</dbReference>
<dbReference type="InterPro" id="IPR013120">
    <property type="entry name" value="FAR_NAD-bd"/>
</dbReference>
<gene>
    <name evidence="8" type="primary">LOC108624617</name>
</gene>
<keyword evidence="4" id="KW-0812">Transmembrane</keyword>
<comment type="similarity">
    <text evidence="1 4">Belongs to the fatty acyl-CoA reductase family.</text>
</comment>
<dbReference type="GO" id="GO:0080019">
    <property type="term" value="F:alcohol-forming very long-chain fatty acyl-CoA reductase activity"/>
    <property type="evidence" value="ECO:0007669"/>
    <property type="project" value="InterPro"/>
</dbReference>
<dbReference type="CDD" id="cd09071">
    <property type="entry name" value="FAR_C"/>
    <property type="match status" value="1"/>
</dbReference>
<name>A0AAJ7IXH3_9HYME</name>